<evidence type="ECO:0000313" key="3">
    <source>
        <dbReference type="Proteomes" id="UP000033140"/>
    </source>
</evidence>
<name>A0A0E9NAK0_SAICN</name>
<keyword evidence="1" id="KW-0812">Transmembrane</keyword>
<gene>
    <name evidence="2" type="ORF">G7K_1061-t1</name>
</gene>
<protein>
    <submittedName>
        <fullName evidence="2">Uncharacterized protein</fullName>
    </submittedName>
</protein>
<accession>A0A0E9NAK0</accession>
<comment type="caution">
    <text evidence="2">The sequence shown here is derived from an EMBL/GenBank/DDBJ whole genome shotgun (WGS) entry which is preliminary data.</text>
</comment>
<organism evidence="2 3">
    <name type="scientific">Saitoella complicata (strain BCRC 22490 / CBS 7301 / JCM 7358 / NBRC 10748 / NRRL Y-17804)</name>
    <dbReference type="NCBI Taxonomy" id="698492"/>
    <lineage>
        <taxon>Eukaryota</taxon>
        <taxon>Fungi</taxon>
        <taxon>Dikarya</taxon>
        <taxon>Ascomycota</taxon>
        <taxon>Taphrinomycotina</taxon>
        <taxon>Taphrinomycotina incertae sedis</taxon>
        <taxon>Saitoella</taxon>
    </lineage>
</organism>
<dbReference type="AlphaFoldDB" id="A0A0E9NAK0"/>
<keyword evidence="3" id="KW-1185">Reference proteome</keyword>
<reference evidence="2 3" key="3">
    <citation type="journal article" date="2015" name="Genome Announc.">
        <title>Draft Genome Sequence of the Archiascomycetous Yeast Saitoella complicata.</title>
        <authorList>
            <person name="Yamauchi K."/>
            <person name="Kondo S."/>
            <person name="Hamamoto M."/>
            <person name="Takahashi Y."/>
            <person name="Ogura Y."/>
            <person name="Hayashi T."/>
            <person name="Nishida H."/>
        </authorList>
    </citation>
    <scope>NUCLEOTIDE SEQUENCE [LARGE SCALE GENOMIC DNA]</scope>
    <source>
        <strain evidence="2 3">NRRL Y-17804</strain>
    </source>
</reference>
<keyword evidence="1" id="KW-1133">Transmembrane helix</keyword>
<dbReference type="EMBL" id="BACD03000006">
    <property type="protein sequence ID" value="GAO46843.1"/>
    <property type="molecule type" value="Genomic_DNA"/>
</dbReference>
<reference evidence="2 3" key="2">
    <citation type="journal article" date="2014" name="J. Gen. Appl. Microbiol.">
        <title>The early diverging ascomycetous budding yeast Saitoella complicata has three histone deacetylases belonging to the Clr6, Hos2, and Rpd3 lineages.</title>
        <authorList>
            <person name="Nishida H."/>
            <person name="Matsumoto T."/>
            <person name="Kondo S."/>
            <person name="Hamamoto M."/>
            <person name="Yoshikawa H."/>
        </authorList>
    </citation>
    <scope>NUCLEOTIDE SEQUENCE [LARGE SCALE GENOMIC DNA]</scope>
    <source>
        <strain evidence="2 3">NRRL Y-17804</strain>
    </source>
</reference>
<feature type="transmembrane region" description="Helical" evidence="1">
    <location>
        <begin position="41"/>
        <end position="67"/>
    </location>
</feature>
<evidence type="ECO:0000256" key="1">
    <source>
        <dbReference type="SAM" id="Phobius"/>
    </source>
</evidence>
<evidence type="ECO:0000313" key="2">
    <source>
        <dbReference type="EMBL" id="GAO46843.1"/>
    </source>
</evidence>
<dbReference type="Proteomes" id="UP000033140">
    <property type="component" value="Unassembled WGS sequence"/>
</dbReference>
<sequence length="78" mass="8914">MLFCILVDLICFSGFFGYQITFSWHIMLRLRSVLELCITHGIVLFLISTHCCLVHMGYAQVLLFALLHSSQIHSSIPN</sequence>
<proteinExistence type="predicted"/>
<keyword evidence="1" id="KW-0472">Membrane</keyword>
<reference evidence="2 3" key="1">
    <citation type="journal article" date="2011" name="J. Gen. Appl. Microbiol.">
        <title>Draft genome sequencing of the enigmatic yeast Saitoella complicata.</title>
        <authorList>
            <person name="Nishida H."/>
            <person name="Hamamoto M."/>
            <person name="Sugiyama J."/>
        </authorList>
    </citation>
    <scope>NUCLEOTIDE SEQUENCE [LARGE SCALE GENOMIC DNA]</scope>
    <source>
        <strain evidence="2 3">NRRL Y-17804</strain>
    </source>
</reference>